<evidence type="ECO:0000256" key="1">
    <source>
        <dbReference type="SAM" id="MobiDB-lite"/>
    </source>
</evidence>
<evidence type="ECO:0000259" key="2">
    <source>
        <dbReference type="Pfam" id="PF14016"/>
    </source>
</evidence>
<dbReference type="EMBL" id="JAVFKM010000004">
    <property type="protein sequence ID" value="MEF3113604.1"/>
    <property type="molecule type" value="Genomic_DNA"/>
</dbReference>
<dbReference type="RefSeq" id="WP_331786219.1">
    <property type="nucleotide sequence ID" value="NZ_JAVFKM010000004.1"/>
</dbReference>
<protein>
    <submittedName>
        <fullName evidence="3">DUF4232 domain-containing protein</fullName>
    </submittedName>
</protein>
<evidence type="ECO:0000313" key="3">
    <source>
        <dbReference type="EMBL" id="MEF3113604.1"/>
    </source>
</evidence>
<sequence length="254" mass="24936">MSTKPSTETSASTVRTARRRTLRVAAAALTAAAGLTLTACSGTGTTGAKASGQTGMDTGTGRGTGRDRGTAAAESGRSGSATGERGAGGKAGDAGKQPGSENTARGGKAGGSGAQRCHTSGLKAAFATGEDAVPDPNADGGTTTSIVLTNTSGRTCKIGGFAGVDLKPDAGGPSWSLARSSAKHGSIVLGPGDSTDFTINLGMAEENAEGSWKPATVAVTPPDETTALTLKWPWGPLVHQDGATHPATFVNPVG</sequence>
<evidence type="ECO:0000313" key="4">
    <source>
        <dbReference type="Proteomes" id="UP001348265"/>
    </source>
</evidence>
<gene>
    <name evidence="3" type="ORF">RB636_10395</name>
</gene>
<dbReference type="InterPro" id="IPR006311">
    <property type="entry name" value="TAT_signal"/>
</dbReference>
<keyword evidence="4" id="KW-1185">Reference proteome</keyword>
<feature type="region of interest" description="Disordered" evidence="1">
    <location>
        <begin position="40"/>
        <end position="116"/>
    </location>
</feature>
<dbReference type="PROSITE" id="PS51318">
    <property type="entry name" value="TAT"/>
    <property type="match status" value="1"/>
</dbReference>
<feature type="domain" description="DUF4232" evidence="2">
    <location>
        <begin position="117"/>
        <end position="236"/>
    </location>
</feature>
<accession>A0ABU7WRE1</accession>
<dbReference type="InterPro" id="IPR025326">
    <property type="entry name" value="DUF4232"/>
</dbReference>
<proteinExistence type="predicted"/>
<feature type="compositionally biased region" description="Low complexity" evidence="1">
    <location>
        <begin position="40"/>
        <end position="57"/>
    </location>
</feature>
<name>A0ABU7WRE1_9ACTN</name>
<comment type="caution">
    <text evidence="3">The sequence shown here is derived from an EMBL/GenBank/DDBJ whole genome shotgun (WGS) entry which is preliminary data.</text>
</comment>
<reference evidence="3 4" key="1">
    <citation type="submission" date="2023-08" db="EMBL/GenBank/DDBJ databases">
        <authorList>
            <person name="Sharma P."/>
            <person name="Verma V."/>
            <person name="Mohan M.K."/>
            <person name="Dubey A.K."/>
        </authorList>
    </citation>
    <scope>NUCLEOTIDE SEQUENCE [LARGE SCALE GENOMIC DNA]</scope>
    <source>
        <strain evidence="3 4">ADP4</strain>
    </source>
</reference>
<organism evidence="3 4">
    <name type="scientific">Streptomyces chrestomyceticus</name>
    <dbReference type="NCBI Taxonomy" id="68185"/>
    <lineage>
        <taxon>Bacteria</taxon>
        <taxon>Bacillati</taxon>
        <taxon>Actinomycetota</taxon>
        <taxon>Actinomycetes</taxon>
        <taxon>Kitasatosporales</taxon>
        <taxon>Streptomycetaceae</taxon>
        <taxon>Streptomyces</taxon>
    </lineage>
</organism>
<dbReference type="Proteomes" id="UP001348265">
    <property type="component" value="Unassembled WGS sequence"/>
</dbReference>
<dbReference type="Pfam" id="PF14016">
    <property type="entry name" value="DUF4232"/>
    <property type="match status" value="1"/>
</dbReference>